<dbReference type="Proteomes" id="UP000189981">
    <property type="component" value="Unassembled WGS sequence"/>
</dbReference>
<dbReference type="PANTHER" id="PTHR43019:SF23">
    <property type="entry name" value="PROTEASE DO-LIKE 5, CHLOROPLASTIC"/>
    <property type="match status" value="1"/>
</dbReference>
<keyword evidence="1" id="KW-0472">Membrane</keyword>
<keyword evidence="2" id="KW-0378">Hydrolase</keyword>
<feature type="transmembrane region" description="Helical" evidence="1">
    <location>
        <begin position="99"/>
        <end position="119"/>
    </location>
</feature>
<dbReference type="InterPro" id="IPR043504">
    <property type="entry name" value="Peptidase_S1_PA_chymotrypsin"/>
</dbReference>
<dbReference type="InterPro" id="IPR001940">
    <property type="entry name" value="Peptidase_S1C"/>
</dbReference>
<keyword evidence="1" id="KW-1133">Transmembrane helix</keyword>
<reference evidence="3" key="1">
    <citation type="submission" date="2017-02" db="EMBL/GenBank/DDBJ databases">
        <authorList>
            <person name="Varghese N."/>
            <person name="Submissions S."/>
        </authorList>
    </citation>
    <scope>NUCLEOTIDE SEQUENCE [LARGE SCALE GENOMIC DNA]</scope>
    <source>
        <strain evidence="3">DSM 22385</strain>
    </source>
</reference>
<dbReference type="Pfam" id="PF13365">
    <property type="entry name" value="Trypsin_2"/>
    <property type="match status" value="1"/>
</dbReference>
<dbReference type="STRING" id="572036.SAMN05661099_0616"/>
<proteinExistence type="predicted"/>
<keyword evidence="1" id="KW-0812">Transmembrane</keyword>
<dbReference type="RefSeq" id="WP_079701179.1">
    <property type="nucleotide sequence ID" value="NZ_FUYR01000001.1"/>
</dbReference>
<dbReference type="PANTHER" id="PTHR43019">
    <property type="entry name" value="SERINE ENDOPROTEASE DEGS"/>
    <property type="match status" value="1"/>
</dbReference>
<keyword evidence="2" id="KW-0645">Protease</keyword>
<dbReference type="SUPFAM" id="SSF50494">
    <property type="entry name" value="Trypsin-like serine proteases"/>
    <property type="match status" value="1"/>
</dbReference>
<dbReference type="OrthoDB" id="9766361at2"/>
<sequence length="361" mass="39975">MNKDTEITNLIDAYLRGELSPAELADFQQKRSTDPAFDLNVVEHENLVSHLTEYGERVRLTAEMNTIHQEIDVDSLKREVKPDLPVIHKLWNKYRVSTAIAATVAMIAVFGTLFSTGYFTEKISDSYLRRKLSSIERSQNALNKKLTDKPARGPVNPGQFGGTGFAITSNGYVVTNYHVVKDADSIYVQNSAGESYKAKQIYIDPSYDLAVLQIVDTAFKDLASLPYTFKRSASNVAEGVYTVGFPKDDLVYNEGYVSSKNGYAGDTVAYQVSIAVNPGNSGGPLLDNRGNVVGIINRKQTLVDGVAFAVKSSYLLKAIEAIPQDSLIDKLVLNKRNQMAGLKPSEQFKKLEPYIFMVKVY</sequence>
<dbReference type="Gene3D" id="2.40.10.10">
    <property type="entry name" value="Trypsin-like serine proteases"/>
    <property type="match status" value="2"/>
</dbReference>
<protein>
    <submittedName>
        <fullName evidence="2">Serine protease, S1-C subfamily, contains C-terminal PDZ domain</fullName>
    </submittedName>
</protein>
<dbReference type="AlphaFoldDB" id="A0A1T5ADQ0"/>
<evidence type="ECO:0000313" key="2">
    <source>
        <dbReference type="EMBL" id="SKB33131.1"/>
    </source>
</evidence>
<keyword evidence="3" id="KW-1185">Reference proteome</keyword>
<evidence type="ECO:0000256" key="1">
    <source>
        <dbReference type="SAM" id="Phobius"/>
    </source>
</evidence>
<organism evidence="2 3">
    <name type="scientific">Daejeonella lutea</name>
    <dbReference type="NCBI Taxonomy" id="572036"/>
    <lineage>
        <taxon>Bacteria</taxon>
        <taxon>Pseudomonadati</taxon>
        <taxon>Bacteroidota</taxon>
        <taxon>Sphingobacteriia</taxon>
        <taxon>Sphingobacteriales</taxon>
        <taxon>Sphingobacteriaceae</taxon>
        <taxon>Daejeonella</taxon>
    </lineage>
</organism>
<accession>A0A1T5ADQ0</accession>
<dbReference type="EMBL" id="FUYR01000001">
    <property type="protein sequence ID" value="SKB33131.1"/>
    <property type="molecule type" value="Genomic_DNA"/>
</dbReference>
<evidence type="ECO:0000313" key="3">
    <source>
        <dbReference type="Proteomes" id="UP000189981"/>
    </source>
</evidence>
<name>A0A1T5ADQ0_9SPHI</name>
<dbReference type="PRINTS" id="PR00834">
    <property type="entry name" value="PROTEASES2C"/>
</dbReference>
<dbReference type="InterPro" id="IPR009003">
    <property type="entry name" value="Peptidase_S1_PA"/>
</dbReference>
<dbReference type="GO" id="GO:0006508">
    <property type="term" value="P:proteolysis"/>
    <property type="evidence" value="ECO:0007669"/>
    <property type="project" value="UniProtKB-KW"/>
</dbReference>
<dbReference type="GO" id="GO:0004252">
    <property type="term" value="F:serine-type endopeptidase activity"/>
    <property type="evidence" value="ECO:0007669"/>
    <property type="project" value="InterPro"/>
</dbReference>
<gene>
    <name evidence="2" type="ORF">SAMN05661099_0616</name>
</gene>